<feature type="non-terminal residue" evidence="2">
    <location>
        <position position="116"/>
    </location>
</feature>
<reference evidence="2 3" key="1">
    <citation type="submission" date="2017-09" db="EMBL/GenBank/DDBJ databases">
        <title>Large-scale bioinformatics analysis of Bacillus genomes uncovers conserved roles of natural products in bacterial physiology.</title>
        <authorList>
            <consortium name="Agbiome Team Llc"/>
            <person name="Bleich R.M."/>
            <person name="Grubbs K.J."/>
            <person name="Santa Maria K.C."/>
            <person name="Allen S.E."/>
            <person name="Farag S."/>
            <person name="Shank E.A."/>
            <person name="Bowers A."/>
        </authorList>
    </citation>
    <scope>NUCLEOTIDE SEQUENCE [LARGE SCALE GENOMIC DNA]</scope>
    <source>
        <strain evidence="2 3">AFS041711</strain>
    </source>
</reference>
<evidence type="ECO:0000313" key="3">
    <source>
        <dbReference type="Proteomes" id="UP000224203"/>
    </source>
</evidence>
<dbReference type="EMBL" id="NULI01000213">
    <property type="protein sequence ID" value="PGS66921.1"/>
    <property type="molecule type" value="Genomic_DNA"/>
</dbReference>
<dbReference type="PANTHER" id="PTHR37813">
    <property type="entry name" value="FELS-2 PROPHAGE PROTEIN"/>
    <property type="match status" value="1"/>
</dbReference>
<accession>A0A9X7CI92</accession>
<feature type="non-terminal residue" evidence="2">
    <location>
        <position position="1"/>
    </location>
</feature>
<dbReference type="InterPro" id="IPR010090">
    <property type="entry name" value="Phage_tape_meas"/>
</dbReference>
<dbReference type="Proteomes" id="UP000224203">
    <property type="component" value="Unassembled WGS sequence"/>
</dbReference>
<sequence length="116" mass="12739">QEEKNQIIAMVAGKEQIKTFNGLLNGMGDEYEQLKKNIDHSNGALGEMSKVMNDNLKGKFKEMKSALEGMAITLYKSLQPALTKIVEALTGLFQWIQNLSPTTQKVIVTIGAIVAV</sequence>
<dbReference type="AlphaFoldDB" id="A0A9X7CI92"/>
<comment type="caution">
    <text evidence="2">The sequence shown here is derived from an EMBL/GenBank/DDBJ whole genome shotgun (WGS) entry which is preliminary data.</text>
</comment>
<evidence type="ECO:0000256" key="1">
    <source>
        <dbReference type="ARBA" id="ARBA00022612"/>
    </source>
</evidence>
<dbReference type="NCBIfam" id="TIGR01760">
    <property type="entry name" value="tape_meas_TP901"/>
    <property type="match status" value="1"/>
</dbReference>
<protein>
    <submittedName>
        <fullName evidence="2">Phage tail tape measure protein</fullName>
    </submittedName>
</protein>
<organism evidence="2 3">
    <name type="scientific">Bacillus cereus</name>
    <dbReference type="NCBI Taxonomy" id="1396"/>
    <lineage>
        <taxon>Bacteria</taxon>
        <taxon>Bacillati</taxon>
        <taxon>Bacillota</taxon>
        <taxon>Bacilli</taxon>
        <taxon>Bacillales</taxon>
        <taxon>Bacillaceae</taxon>
        <taxon>Bacillus</taxon>
        <taxon>Bacillus cereus group</taxon>
    </lineage>
</organism>
<name>A0A9X7CI92_BACCE</name>
<gene>
    <name evidence="2" type="ORF">COC69_28305</name>
</gene>
<proteinExistence type="predicted"/>
<dbReference type="RefSeq" id="WP_098783628.1">
    <property type="nucleotide sequence ID" value="NZ_NULI01000213.1"/>
</dbReference>
<keyword evidence="1" id="KW-1188">Viral release from host cell</keyword>
<dbReference type="PANTHER" id="PTHR37813:SF1">
    <property type="entry name" value="FELS-2 PROPHAGE PROTEIN"/>
    <property type="match status" value="1"/>
</dbReference>
<evidence type="ECO:0000313" key="2">
    <source>
        <dbReference type="EMBL" id="PGS66921.1"/>
    </source>
</evidence>